<evidence type="ECO:0000256" key="2">
    <source>
        <dbReference type="SAM" id="SignalP"/>
    </source>
</evidence>
<name>A0A7J6M0D8_PERCH</name>
<evidence type="ECO:0000313" key="3">
    <source>
        <dbReference type="EMBL" id="KAF4665013.1"/>
    </source>
</evidence>
<reference evidence="3 4" key="1">
    <citation type="submission" date="2020-04" db="EMBL/GenBank/DDBJ databases">
        <title>Perkinsus chesapeaki whole genome sequence.</title>
        <authorList>
            <person name="Bogema D.R."/>
        </authorList>
    </citation>
    <scope>NUCLEOTIDE SEQUENCE [LARGE SCALE GENOMIC DNA]</scope>
    <source>
        <strain evidence="3">ATCC PRA-425</strain>
    </source>
</reference>
<organism evidence="3 4">
    <name type="scientific">Perkinsus chesapeaki</name>
    <name type="common">Clam parasite</name>
    <name type="synonym">Perkinsus andrewsi</name>
    <dbReference type="NCBI Taxonomy" id="330153"/>
    <lineage>
        <taxon>Eukaryota</taxon>
        <taxon>Sar</taxon>
        <taxon>Alveolata</taxon>
        <taxon>Perkinsozoa</taxon>
        <taxon>Perkinsea</taxon>
        <taxon>Perkinsida</taxon>
        <taxon>Perkinsidae</taxon>
        <taxon>Perkinsus</taxon>
    </lineage>
</organism>
<feature type="chain" id="PRO_5029755655" evidence="2">
    <location>
        <begin position="22"/>
        <end position="340"/>
    </location>
</feature>
<sequence>MFPAHYRIILVCLELIELVALGGVEHVCSSKDDLRPGEYVSQSIDPSLSKCTPPLTSASITLSLAETGNKVNARITIDGKPLVTKATLYSYTTEMVYHAIIGDVSNVKCHWFKYDKKRNFIQAYRSLFKKCGLDSPAGPIRLVLCGYKGSGETLDLYLEGRTYGKKGGKLRFLKHKISFMVASAAPAVPHTAHKRRSSFSVGTDMSDDKPLKAAAKGPDQEYSPTIKKKKTNADEKSPIENGVYIGVVPAGDVGISAVIQLEDGEQLITVTSSVNGAPGPRIDNAVLVKAEDYPTSGCFKLEGASTPSMMRMKPSATQPPSLDVDAGDGGKYTLHLLTLL</sequence>
<keyword evidence="2" id="KW-0732">Signal</keyword>
<keyword evidence="4" id="KW-1185">Reference proteome</keyword>
<comment type="caution">
    <text evidence="3">The sequence shown here is derived from an EMBL/GenBank/DDBJ whole genome shotgun (WGS) entry which is preliminary data.</text>
</comment>
<feature type="signal peptide" evidence="2">
    <location>
        <begin position="1"/>
        <end position="21"/>
    </location>
</feature>
<evidence type="ECO:0000313" key="4">
    <source>
        <dbReference type="Proteomes" id="UP000591131"/>
    </source>
</evidence>
<gene>
    <name evidence="3" type="ORF">FOL47_004832</name>
</gene>
<dbReference type="AlphaFoldDB" id="A0A7J6M0D8"/>
<proteinExistence type="predicted"/>
<dbReference type="EMBL" id="JAAPAO010000273">
    <property type="protein sequence ID" value="KAF4665013.1"/>
    <property type="molecule type" value="Genomic_DNA"/>
</dbReference>
<protein>
    <submittedName>
        <fullName evidence="3">Uncharacterized protein</fullName>
    </submittedName>
</protein>
<evidence type="ECO:0000256" key="1">
    <source>
        <dbReference type="SAM" id="MobiDB-lite"/>
    </source>
</evidence>
<feature type="region of interest" description="Disordered" evidence="1">
    <location>
        <begin position="193"/>
        <end position="234"/>
    </location>
</feature>
<dbReference type="Proteomes" id="UP000591131">
    <property type="component" value="Unassembled WGS sequence"/>
</dbReference>
<accession>A0A7J6M0D8</accession>